<evidence type="ECO:0000313" key="2">
    <source>
        <dbReference type="EMBL" id="MDA2804180.1"/>
    </source>
</evidence>
<dbReference type="InterPro" id="IPR007138">
    <property type="entry name" value="ABM_dom"/>
</dbReference>
<keyword evidence="2" id="KW-0503">Monooxygenase</keyword>
<name>A0ABT4THP8_9ACTN</name>
<evidence type="ECO:0000259" key="1">
    <source>
        <dbReference type="PROSITE" id="PS51725"/>
    </source>
</evidence>
<keyword evidence="3" id="KW-1185">Reference proteome</keyword>
<reference evidence="2" key="1">
    <citation type="submission" date="2023-01" db="EMBL/GenBank/DDBJ databases">
        <title>Draft genome sequence of Nocardiopsis sp. LSu2-4 isolated from halophytes.</title>
        <authorList>
            <person name="Duangmal K."/>
            <person name="Chantavorakit T."/>
        </authorList>
    </citation>
    <scope>NUCLEOTIDE SEQUENCE</scope>
    <source>
        <strain evidence="2">LSu2-4</strain>
    </source>
</reference>
<feature type="domain" description="ABM" evidence="1">
    <location>
        <begin position="3"/>
        <end position="93"/>
    </location>
</feature>
<evidence type="ECO:0000313" key="3">
    <source>
        <dbReference type="Proteomes" id="UP001165685"/>
    </source>
</evidence>
<comment type="caution">
    <text evidence="2">The sequence shown here is derived from an EMBL/GenBank/DDBJ whole genome shotgun (WGS) entry which is preliminary data.</text>
</comment>
<dbReference type="Gene3D" id="3.30.70.100">
    <property type="match status" value="1"/>
</dbReference>
<dbReference type="RefSeq" id="WP_270676705.1">
    <property type="nucleotide sequence ID" value="NZ_JAQFWP010000008.1"/>
</dbReference>
<dbReference type="SUPFAM" id="SSF54909">
    <property type="entry name" value="Dimeric alpha+beta barrel"/>
    <property type="match status" value="1"/>
</dbReference>
<gene>
    <name evidence="2" type="ORF">O4U47_06620</name>
</gene>
<dbReference type="InterPro" id="IPR011008">
    <property type="entry name" value="Dimeric_a/b-barrel"/>
</dbReference>
<dbReference type="EMBL" id="JAQFWP010000008">
    <property type="protein sequence ID" value="MDA2804180.1"/>
    <property type="molecule type" value="Genomic_DNA"/>
</dbReference>
<proteinExistence type="predicted"/>
<dbReference type="Proteomes" id="UP001165685">
    <property type="component" value="Unassembled WGS sequence"/>
</dbReference>
<accession>A0ABT4THP8</accession>
<keyword evidence="2" id="KW-0560">Oxidoreductase</keyword>
<dbReference type="GO" id="GO:0004497">
    <property type="term" value="F:monooxygenase activity"/>
    <property type="evidence" value="ECO:0007669"/>
    <property type="project" value="UniProtKB-KW"/>
</dbReference>
<dbReference type="Pfam" id="PF03992">
    <property type="entry name" value="ABM"/>
    <property type="match status" value="1"/>
</dbReference>
<protein>
    <submittedName>
        <fullName evidence="2">Quinol monooxygenase</fullName>
    </submittedName>
</protein>
<organism evidence="2 3">
    <name type="scientific">Nocardiopsis suaedae</name>
    <dbReference type="NCBI Taxonomy" id="3018444"/>
    <lineage>
        <taxon>Bacteria</taxon>
        <taxon>Bacillati</taxon>
        <taxon>Actinomycetota</taxon>
        <taxon>Actinomycetes</taxon>
        <taxon>Streptosporangiales</taxon>
        <taxon>Nocardiopsidaceae</taxon>
        <taxon>Nocardiopsis</taxon>
    </lineage>
</organism>
<dbReference type="PROSITE" id="PS51725">
    <property type="entry name" value="ABM"/>
    <property type="match status" value="1"/>
</dbReference>
<sequence>MTVIVAGKVYVDPAERDRFLEGVDGIVRAGRRAPGCLDLSISPDPTDPARVNIYEYWESHEALEAWRAVSPAPSTSVGITGDEVLKHVVSSSGPPFD</sequence>